<dbReference type="KEGG" id="pms:KNP414_00645"/>
<dbReference type="AlphaFoldDB" id="F8FQR8"/>
<dbReference type="HOGENOM" id="CLU_2059048_0_0_9"/>
<dbReference type="RefSeq" id="WP_013914414.1">
    <property type="nucleotide sequence ID" value="NC_015690.1"/>
</dbReference>
<name>F8FQR8_PAEMK</name>
<gene>
    <name evidence="1" type="ordered locus">KNP414_00645</name>
</gene>
<evidence type="ECO:0000313" key="2">
    <source>
        <dbReference type="Proteomes" id="UP000006620"/>
    </source>
</evidence>
<protein>
    <recommendedName>
        <fullName evidence="3">Hydrolase/acyltransferase</fullName>
    </recommendedName>
</protein>
<accession>F8FQR8</accession>
<proteinExistence type="predicted"/>
<organism evidence="1 2">
    <name type="scientific">Paenibacillus mucilaginosus (strain KNP414)</name>
    <dbReference type="NCBI Taxonomy" id="1036673"/>
    <lineage>
        <taxon>Bacteria</taxon>
        <taxon>Bacillati</taxon>
        <taxon>Bacillota</taxon>
        <taxon>Bacilli</taxon>
        <taxon>Bacillales</taxon>
        <taxon>Paenibacillaceae</taxon>
        <taxon>Paenibacillus</taxon>
    </lineage>
</organism>
<dbReference type="EMBL" id="CP002869">
    <property type="protein sequence ID" value="AEI39248.1"/>
    <property type="molecule type" value="Genomic_DNA"/>
</dbReference>
<evidence type="ECO:0000313" key="1">
    <source>
        <dbReference type="EMBL" id="AEI39248.1"/>
    </source>
</evidence>
<evidence type="ECO:0008006" key="3">
    <source>
        <dbReference type="Google" id="ProtNLM"/>
    </source>
</evidence>
<reference evidence="1 2" key="2">
    <citation type="journal article" date="2013" name="Genome Announc.">
        <title>Genome Sequence of Growth-Improving Paenibacillus mucilaginosus Strain KNP414.</title>
        <authorList>
            <person name="Lu J.J."/>
            <person name="Wang J.F."/>
            <person name="Hu X.F."/>
        </authorList>
    </citation>
    <scope>NUCLEOTIDE SEQUENCE [LARGE SCALE GENOMIC DNA]</scope>
    <source>
        <strain evidence="1 2">KNP414</strain>
    </source>
</reference>
<sequence>MSTSKMKYALLKLNDQLEFVEMPATHMYQLGALNQRLHKELDKLTAPGAPVLPVFIAEFDGIEIVHPGYEVQHGLEYINALERSFAALLEQEKQYPLISLLTEIRALQAQLEQWYEEEEELA</sequence>
<dbReference type="Proteomes" id="UP000006620">
    <property type="component" value="Chromosome"/>
</dbReference>
<dbReference type="PATRIC" id="fig|1036673.3.peg.572"/>
<reference evidence="2" key="1">
    <citation type="submission" date="2011-06" db="EMBL/GenBank/DDBJ databases">
        <title>Complete genome sequence of Paenibacillus mucilaginosus KNP414.</title>
        <authorList>
            <person name="Wang J."/>
            <person name="Hu S."/>
            <person name="Hu X."/>
            <person name="Zhang B."/>
            <person name="Dong D."/>
            <person name="Zhang S."/>
            <person name="Zhao K."/>
            <person name="Wu D."/>
        </authorList>
    </citation>
    <scope>NUCLEOTIDE SEQUENCE [LARGE SCALE GENOMIC DNA]</scope>
    <source>
        <strain evidence="2">KNP414</strain>
    </source>
</reference>